<name>A0A562U248_9SPHI</name>
<dbReference type="InterPro" id="IPR036250">
    <property type="entry name" value="AcylCo_DH-like_C"/>
</dbReference>
<dbReference type="EMBL" id="VLLI01000007">
    <property type="protein sequence ID" value="TWI99376.1"/>
    <property type="molecule type" value="Genomic_DNA"/>
</dbReference>
<feature type="domain" description="Acyl-CoA dehydrogenase C-terminal" evidence="2">
    <location>
        <begin position="237"/>
        <end position="360"/>
    </location>
</feature>
<gene>
    <name evidence="3" type="ORF">JN11_02693</name>
</gene>
<dbReference type="Pfam" id="PF08028">
    <property type="entry name" value="Acyl-CoA_dh_2"/>
    <property type="match status" value="1"/>
</dbReference>
<dbReference type="AlphaFoldDB" id="A0A562U248"/>
<dbReference type="InterPro" id="IPR046373">
    <property type="entry name" value="Acyl-CoA_Oxase/DH_mid-dom_sf"/>
</dbReference>
<evidence type="ECO:0000256" key="1">
    <source>
        <dbReference type="ARBA" id="ARBA00023002"/>
    </source>
</evidence>
<evidence type="ECO:0000313" key="4">
    <source>
        <dbReference type="Proteomes" id="UP000317010"/>
    </source>
</evidence>
<dbReference type="Gene3D" id="1.20.140.10">
    <property type="entry name" value="Butyryl-CoA Dehydrogenase, subunit A, domain 3"/>
    <property type="match status" value="1"/>
</dbReference>
<dbReference type="GO" id="GO:0050660">
    <property type="term" value="F:flavin adenine dinucleotide binding"/>
    <property type="evidence" value="ECO:0007669"/>
    <property type="project" value="InterPro"/>
</dbReference>
<dbReference type="PANTHER" id="PTHR43884:SF12">
    <property type="entry name" value="ISOVALERYL-COA DEHYDROGENASE, MITOCHONDRIAL-RELATED"/>
    <property type="match status" value="1"/>
</dbReference>
<keyword evidence="1" id="KW-0560">Oxidoreductase</keyword>
<evidence type="ECO:0000259" key="2">
    <source>
        <dbReference type="Pfam" id="PF08028"/>
    </source>
</evidence>
<dbReference type="PIRSF" id="PIRSF016578">
    <property type="entry name" value="HsaA"/>
    <property type="match status" value="1"/>
</dbReference>
<evidence type="ECO:0000313" key="3">
    <source>
        <dbReference type="EMBL" id="TWI99376.1"/>
    </source>
</evidence>
<proteinExistence type="predicted"/>
<accession>A0A562U248</accession>
<dbReference type="SUPFAM" id="SSF56645">
    <property type="entry name" value="Acyl-CoA dehydrogenase NM domain-like"/>
    <property type="match status" value="1"/>
</dbReference>
<dbReference type="Proteomes" id="UP000317010">
    <property type="component" value="Unassembled WGS sequence"/>
</dbReference>
<dbReference type="InterPro" id="IPR009100">
    <property type="entry name" value="AcylCoA_DH/oxidase_NM_dom_sf"/>
</dbReference>
<organism evidence="3 4">
    <name type="scientific">Mucilaginibacter frigoritolerans</name>
    <dbReference type="NCBI Taxonomy" id="652788"/>
    <lineage>
        <taxon>Bacteria</taxon>
        <taxon>Pseudomonadati</taxon>
        <taxon>Bacteroidota</taxon>
        <taxon>Sphingobacteriia</taxon>
        <taxon>Sphingobacteriales</taxon>
        <taxon>Sphingobacteriaceae</taxon>
        <taxon>Mucilaginibacter</taxon>
    </lineage>
</organism>
<keyword evidence="4" id="KW-1185">Reference proteome</keyword>
<dbReference type="Gene3D" id="2.40.110.10">
    <property type="entry name" value="Butyryl-CoA Dehydrogenase, subunit A, domain 2"/>
    <property type="match status" value="1"/>
</dbReference>
<reference evidence="3 4" key="1">
    <citation type="submission" date="2019-07" db="EMBL/GenBank/DDBJ databases">
        <title>Genomic Encyclopedia of Archaeal and Bacterial Type Strains, Phase II (KMG-II): from individual species to whole genera.</title>
        <authorList>
            <person name="Goeker M."/>
        </authorList>
    </citation>
    <scope>NUCLEOTIDE SEQUENCE [LARGE SCALE GENOMIC DNA]</scope>
    <source>
        <strain evidence="3 4">ATCC BAA-1854</strain>
    </source>
</reference>
<dbReference type="GO" id="GO:0003995">
    <property type="term" value="F:acyl-CoA dehydrogenase activity"/>
    <property type="evidence" value="ECO:0007669"/>
    <property type="project" value="TreeGrafter"/>
</dbReference>
<protein>
    <submittedName>
        <fullName evidence="3">Alkylation response protein AidB-like acyl-CoA dehydrogenase</fullName>
    </submittedName>
</protein>
<dbReference type="SUPFAM" id="SSF47203">
    <property type="entry name" value="Acyl-CoA dehydrogenase C-terminal domain-like"/>
    <property type="match status" value="1"/>
</dbReference>
<dbReference type="Gene3D" id="1.10.540.10">
    <property type="entry name" value="Acyl-CoA dehydrogenase/oxidase, N-terminal domain"/>
    <property type="match status" value="1"/>
</dbReference>
<comment type="caution">
    <text evidence="3">The sequence shown here is derived from an EMBL/GenBank/DDBJ whole genome shotgun (WGS) entry which is preliminary data.</text>
</comment>
<dbReference type="PANTHER" id="PTHR43884">
    <property type="entry name" value="ACYL-COA DEHYDROGENASE"/>
    <property type="match status" value="1"/>
</dbReference>
<sequence>MNMKHIPHPLAFIQRDWQQTIRRKAAEAEQLGKLHPEQLKLVYQQKWFKALMPEYYGGLNLTIPQLVRLQEGLSWADGSFGWVFTLCCGAGWFAGFIDADLAPALFGDERTCLAGSGASTGEALILPDGYELKGTWNYASGAYHATHFTANCIIRNENGTVLNADGSPLILPFIVDKKDVELLSTWKYIGMVATGSHSFKMENVKVSKNRCFKIDADAVTIKSRLYQYPFRQLAEATLAANLMGMAIHFIDLAEEIIQQRIKLGKYTEDQKTLLSGKLIAIKAEGNLARESFYNAVDSSWQINNLSALELISPTSRKLALTARKHVDELYPYCGLMAASPDTEINRVWRDLHTASQHTLLTFES</sequence>
<dbReference type="InterPro" id="IPR013107">
    <property type="entry name" value="Acyl-CoA_DH_C"/>
</dbReference>
<dbReference type="InterPro" id="IPR037069">
    <property type="entry name" value="AcylCoA_DH/ox_N_sf"/>
</dbReference>